<evidence type="ECO:0000313" key="1">
    <source>
        <dbReference type="EMBL" id="KAK9751433.1"/>
    </source>
</evidence>
<organism evidence="1 2">
    <name type="scientific">Popillia japonica</name>
    <name type="common">Japanese beetle</name>
    <dbReference type="NCBI Taxonomy" id="7064"/>
    <lineage>
        <taxon>Eukaryota</taxon>
        <taxon>Metazoa</taxon>
        <taxon>Ecdysozoa</taxon>
        <taxon>Arthropoda</taxon>
        <taxon>Hexapoda</taxon>
        <taxon>Insecta</taxon>
        <taxon>Pterygota</taxon>
        <taxon>Neoptera</taxon>
        <taxon>Endopterygota</taxon>
        <taxon>Coleoptera</taxon>
        <taxon>Polyphaga</taxon>
        <taxon>Scarabaeiformia</taxon>
        <taxon>Scarabaeidae</taxon>
        <taxon>Rutelinae</taxon>
        <taxon>Popillia</taxon>
    </lineage>
</organism>
<sequence length="132" mass="15368">MKERLMSYLCRQNQIFLQMKKNRMMTTLWKVFPDIPPIRFYGRKVFHTLPEAADEIENYEGEIDVILVPPEPDILTDEEEQDDDNIMESQIPNDVPGFVEVGLGNSIKWCDSDDEPLSSFANKCPRIDEKKS</sequence>
<evidence type="ECO:0000313" key="2">
    <source>
        <dbReference type="Proteomes" id="UP001458880"/>
    </source>
</evidence>
<name>A0AAW1MY82_POPJA</name>
<dbReference type="EMBL" id="JASPKY010000028">
    <property type="protein sequence ID" value="KAK9751433.1"/>
    <property type="molecule type" value="Genomic_DNA"/>
</dbReference>
<keyword evidence="2" id="KW-1185">Reference proteome</keyword>
<dbReference type="Proteomes" id="UP001458880">
    <property type="component" value="Unassembled WGS sequence"/>
</dbReference>
<accession>A0AAW1MY82</accession>
<comment type="caution">
    <text evidence="1">The sequence shown here is derived from an EMBL/GenBank/DDBJ whole genome shotgun (WGS) entry which is preliminary data.</text>
</comment>
<reference evidence="1 2" key="1">
    <citation type="journal article" date="2024" name="BMC Genomics">
        <title>De novo assembly and annotation of Popillia japonica's genome with initial clues to its potential as an invasive pest.</title>
        <authorList>
            <person name="Cucini C."/>
            <person name="Boschi S."/>
            <person name="Funari R."/>
            <person name="Cardaioli E."/>
            <person name="Iannotti N."/>
            <person name="Marturano G."/>
            <person name="Paoli F."/>
            <person name="Bruttini M."/>
            <person name="Carapelli A."/>
            <person name="Frati F."/>
            <person name="Nardi F."/>
        </authorList>
    </citation>
    <scope>NUCLEOTIDE SEQUENCE [LARGE SCALE GENOMIC DNA]</scope>
    <source>
        <strain evidence="1">DMR45628</strain>
    </source>
</reference>
<dbReference type="AlphaFoldDB" id="A0AAW1MY82"/>
<gene>
    <name evidence="1" type="ORF">QE152_g5029</name>
</gene>
<proteinExistence type="predicted"/>
<protein>
    <submittedName>
        <fullName evidence="1">Uncharacterized protein</fullName>
    </submittedName>
</protein>